<dbReference type="PROSITE" id="PS51257">
    <property type="entry name" value="PROKAR_LIPOPROTEIN"/>
    <property type="match status" value="1"/>
</dbReference>
<proteinExistence type="predicted"/>
<sequence length="250" mass="26937">MKKIAFFFLSTFLLAACSQTEKTSATDEDTVEGVASSDESEAGAQPLAAVCVWDNLSVRAEPNSKSKYITSISIGETLTLLGESAVDSADNNRAYAKVSLADGKEGWAQSLLVIEGGMAAVFTDDVSIYKRPDLLTKSDKSFSQMDIVAIKSLQDDWAEVVGKRNEGTWIETGWVKKENLSPKPVDIAAAKFGRIALNEKDMAKRKQAISDIVNNPDFSGSTFIPRLEGELEGMDIDPLAEPADSVSTGQ</sequence>
<protein>
    <submittedName>
        <fullName evidence="3">SH3 domain-containing protein</fullName>
    </submittedName>
</protein>
<evidence type="ECO:0000259" key="2">
    <source>
        <dbReference type="Pfam" id="PF08239"/>
    </source>
</evidence>
<organism evidence="3 4">
    <name type="scientific">Imperialibacter roseus</name>
    <dbReference type="NCBI Taxonomy" id="1324217"/>
    <lineage>
        <taxon>Bacteria</taxon>
        <taxon>Pseudomonadati</taxon>
        <taxon>Bacteroidota</taxon>
        <taxon>Cytophagia</taxon>
        <taxon>Cytophagales</taxon>
        <taxon>Flammeovirgaceae</taxon>
        <taxon>Imperialibacter</taxon>
    </lineage>
</organism>
<feature type="chain" id="PRO_5045859662" evidence="1">
    <location>
        <begin position="16"/>
        <end position="250"/>
    </location>
</feature>
<dbReference type="EMBL" id="CP136051">
    <property type="protein sequence ID" value="WOK07511.1"/>
    <property type="molecule type" value="Genomic_DNA"/>
</dbReference>
<name>A0ABZ0ISE8_9BACT</name>
<dbReference type="Proteomes" id="UP001302349">
    <property type="component" value="Chromosome"/>
</dbReference>
<dbReference type="Gene3D" id="2.30.30.40">
    <property type="entry name" value="SH3 Domains"/>
    <property type="match status" value="1"/>
</dbReference>
<accession>A0ABZ0ISE8</accession>
<evidence type="ECO:0000256" key="1">
    <source>
        <dbReference type="SAM" id="SignalP"/>
    </source>
</evidence>
<evidence type="ECO:0000313" key="3">
    <source>
        <dbReference type="EMBL" id="WOK07511.1"/>
    </source>
</evidence>
<dbReference type="Pfam" id="PF08239">
    <property type="entry name" value="SH3_3"/>
    <property type="match status" value="1"/>
</dbReference>
<feature type="domain" description="SH3b" evidence="2">
    <location>
        <begin position="54"/>
        <end position="110"/>
    </location>
</feature>
<evidence type="ECO:0000313" key="4">
    <source>
        <dbReference type="Proteomes" id="UP001302349"/>
    </source>
</evidence>
<dbReference type="RefSeq" id="WP_317490189.1">
    <property type="nucleotide sequence ID" value="NZ_CP136051.1"/>
</dbReference>
<feature type="signal peptide" evidence="1">
    <location>
        <begin position="1"/>
        <end position="15"/>
    </location>
</feature>
<keyword evidence="1" id="KW-0732">Signal</keyword>
<keyword evidence="4" id="KW-1185">Reference proteome</keyword>
<dbReference type="InterPro" id="IPR003646">
    <property type="entry name" value="SH3-like_bac-type"/>
</dbReference>
<gene>
    <name evidence="3" type="ORF">RT717_02600</name>
</gene>
<reference evidence="3 4" key="1">
    <citation type="journal article" date="2023" name="Microbiol. Resour. Announc.">
        <title>Complete Genome Sequence of Imperialibacter roseus strain P4T.</title>
        <authorList>
            <person name="Tizabi D.R."/>
            <person name="Bachvaroff T."/>
            <person name="Hill R.T."/>
        </authorList>
    </citation>
    <scope>NUCLEOTIDE SEQUENCE [LARGE SCALE GENOMIC DNA]</scope>
    <source>
        <strain evidence="3 4">P4T</strain>
    </source>
</reference>